<sequence>PALDEGARRAAADVETRLDNARSAHSFAGGLDEVWAAVRAGRAGLIVVEEHFQAAVQVTDEHLEPAPEGSTQ</sequence>
<protein>
    <submittedName>
        <fullName evidence="1">Chemotaxis protein</fullName>
    </submittedName>
</protein>
<feature type="non-terminal residue" evidence="1">
    <location>
        <position position="1"/>
    </location>
</feature>
<feature type="non-terminal residue" evidence="1">
    <location>
        <position position="72"/>
    </location>
</feature>
<dbReference type="AlphaFoldDB" id="A0A6G3XYS9"/>
<comment type="caution">
    <text evidence="1">The sequence shown here is derived from an EMBL/GenBank/DDBJ whole genome shotgun (WGS) entry which is preliminary data.</text>
</comment>
<name>A0A6G3XYS9_9ACTN</name>
<evidence type="ECO:0000313" key="1">
    <source>
        <dbReference type="EMBL" id="NEE22911.1"/>
    </source>
</evidence>
<organism evidence="1">
    <name type="scientific">Streptomyces sp. SID7499</name>
    <dbReference type="NCBI Taxonomy" id="2706086"/>
    <lineage>
        <taxon>Bacteria</taxon>
        <taxon>Bacillati</taxon>
        <taxon>Actinomycetota</taxon>
        <taxon>Actinomycetes</taxon>
        <taxon>Kitasatosporales</taxon>
        <taxon>Streptomycetaceae</taxon>
        <taxon>Streptomyces</taxon>
    </lineage>
</organism>
<proteinExistence type="predicted"/>
<reference evidence="1" key="1">
    <citation type="submission" date="2020-01" db="EMBL/GenBank/DDBJ databases">
        <title>Insect and environment-associated Actinomycetes.</title>
        <authorList>
            <person name="Currrie C."/>
            <person name="Chevrette M."/>
            <person name="Carlson C."/>
            <person name="Stubbendieck R."/>
            <person name="Wendt-Pienkowski E."/>
        </authorList>
    </citation>
    <scope>NUCLEOTIDE SEQUENCE</scope>
    <source>
        <strain evidence="1">SID7499</strain>
    </source>
</reference>
<accession>A0A6G3XYS9</accession>
<dbReference type="EMBL" id="JAAGMN010010073">
    <property type="protein sequence ID" value="NEE22911.1"/>
    <property type="molecule type" value="Genomic_DNA"/>
</dbReference>
<gene>
    <name evidence="1" type="ORF">G3M58_92715</name>
</gene>